<accession>A0A1I4JL27</accession>
<reference evidence="1 2" key="1">
    <citation type="submission" date="2016-10" db="EMBL/GenBank/DDBJ databases">
        <authorList>
            <person name="de Groot N.N."/>
        </authorList>
    </citation>
    <scope>NUCLEOTIDE SEQUENCE [LARGE SCALE GENOMIC DNA]</scope>
    <source>
        <strain evidence="1 2">CGMCC 1.6134</strain>
    </source>
</reference>
<dbReference type="RefSeq" id="WP_090925778.1">
    <property type="nucleotide sequence ID" value="NZ_FOTY01000003.1"/>
</dbReference>
<name>A0A1I4JL27_9BACI</name>
<dbReference type="STRING" id="266892.SAMN04488054_103228"/>
<proteinExistence type="predicted"/>
<dbReference type="Proteomes" id="UP000199668">
    <property type="component" value="Unassembled WGS sequence"/>
</dbReference>
<evidence type="ECO:0000313" key="2">
    <source>
        <dbReference type="Proteomes" id="UP000199668"/>
    </source>
</evidence>
<dbReference type="AlphaFoldDB" id="A0A1I4JL27"/>
<keyword evidence="2" id="KW-1185">Reference proteome</keyword>
<sequence>MEWIILSSILLSVCLFGLSFLAGDKQKERNDEVEQMSLQVMGDIYQVKQRLRILEEELLSASAPSVRRHSKEELVSEAYQLYQQNMSIEDIAAAMELKPDEVQQLLSGMRDEEGRL</sequence>
<protein>
    <submittedName>
        <fullName evidence="1">Uncharacterized protein</fullName>
    </submittedName>
</protein>
<organism evidence="1 2">
    <name type="scientific">Salibacterium qingdaonense</name>
    <dbReference type="NCBI Taxonomy" id="266892"/>
    <lineage>
        <taxon>Bacteria</taxon>
        <taxon>Bacillati</taxon>
        <taxon>Bacillota</taxon>
        <taxon>Bacilli</taxon>
        <taxon>Bacillales</taxon>
        <taxon>Bacillaceae</taxon>
    </lineage>
</organism>
<gene>
    <name evidence="1" type="ORF">SAMN04488054_103228</name>
</gene>
<dbReference type="OrthoDB" id="2937672at2"/>
<dbReference type="EMBL" id="FOTY01000003">
    <property type="protein sequence ID" value="SFL67272.1"/>
    <property type="molecule type" value="Genomic_DNA"/>
</dbReference>
<evidence type="ECO:0000313" key="1">
    <source>
        <dbReference type="EMBL" id="SFL67272.1"/>
    </source>
</evidence>